<proteinExistence type="predicted"/>
<dbReference type="RefSeq" id="WP_213171539.1">
    <property type="nucleotide sequence ID" value="NZ_CP070496.1"/>
</dbReference>
<keyword evidence="2" id="KW-1133">Transmembrane helix</keyword>
<feature type="transmembrane region" description="Helical" evidence="2">
    <location>
        <begin position="181"/>
        <end position="201"/>
    </location>
</feature>
<feature type="region of interest" description="Disordered" evidence="1">
    <location>
        <begin position="1"/>
        <end position="24"/>
    </location>
</feature>
<feature type="transmembrane region" description="Helical" evidence="2">
    <location>
        <begin position="235"/>
        <end position="261"/>
    </location>
</feature>
<evidence type="ECO:0000256" key="2">
    <source>
        <dbReference type="SAM" id="Phobius"/>
    </source>
</evidence>
<gene>
    <name evidence="3" type="ORF">JQS30_00890</name>
</gene>
<sequence length="293" mass="31517">MNQPQAPDWQDNAPSQGATANTLEGWKPDVLGAATKVGHFKGVEGMLDVTGKASNIESLTDWPKAAMLAESIINKGEAIMNAAEGFEKANEKFGKDPLAWVSGTLVSFVIDLCQPLEDLLGLVTGNEGRMKTSCEMWLTVIEGARQTGNYIGETGLAAMEGWEGDDADAARERIVEIGRSLQYMSLWSVGLAAALRGYAIIAKKLEDKVKEFLGKIVKKAITQWLPKMASGVATFGATTAATIAFAAITIASYIMMAYNLIQVAINIFNMMGELINLAQEGLDDLNGVLNFFK</sequence>
<accession>A0A895XI90</accession>
<evidence type="ECO:0000313" key="3">
    <source>
        <dbReference type="EMBL" id="QSB05531.1"/>
    </source>
</evidence>
<name>A0A895XI90_9ACTN</name>
<keyword evidence="4" id="KW-1185">Reference proteome</keyword>
<evidence type="ECO:0000313" key="4">
    <source>
        <dbReference type="Proteomes" id="UP000662939"/>
    </source>
</evidence>
<keyword evidence="2" id="KW-0812">Transmembrane</keyword>
<keyword evidence="2" id="KW-0472">Membrane</keyword>
<dbReference type="EMBL" id="CP070496">
    <property type="protein sequence ID" value="QSB05531.1"/>
    <property type="molecule type" value="Genomic_DNA"/>
</dbReference>
<reference evidence="3" key="1">
    <citation type="submission" date="2021-02" db="EMBL/GenBank/DDBJ databases">
        <title>Natronoglycomyces albus gen. nov., sp. nov, a haloalkaliphilic actinobacterium from a soda solonchak soil.</title>
        <authorList>
            <person name="Sorokin D.Y."/>
            <person name="Khijniak T.V."/>
            <person name="Zakharycheva A.P."/>
            <person name="Boueva O.V."/>
            <person name="Ariskina E.V."/>
            <person name="Hahnke R.L."/>
            <person name="Bunk B."/>
            <person name="Sproer C."/>
            <person name="Schumann P."/>
            <person name="Evtushenko L.I."/>
            <person name="Kublanov I.V."/>
        </authorList>
    </citation>
    <scope>NUCLEOTIDE SEQUENCE</scope>
    <source>
        <strain evidence="3">DSM 106290</strain>
    </source>
</reference>
<dbReference type="KEGG" id="nav:JQS30_00890"/>
<organism evidence="3 4">
    <name type="scientific">Natronoglycomyces albus</name>
    <dbReference type="NCBI Taxonomy" id="2811108"/>
    <lineage>
        <taxon>Bacteria</taxon>
        <taxon>Bacillati</taxon>
        <taxon>Actinomycetota</taxon>
        <taxon>Actinomycetes</taxon>
        <taxon>Glycomycetales</taxon>
        <taxon>Glycomycetaceae</taxon>
        <taxon>Natronoglycomyces</taxon>
    </lineage>
</organism>
<dbReference type="Proteomes" id="UP000662939">
    <property type="component" value="Chromosome"/>
</dbReference>
<evidence type="ECO:0000256" key="1">
    <source>
        <dbReference type="SAM" id="MobiDB-lite"/>
    </source>
</evidence>
<dbReference type="AlphaFoldDB" id="A0A895XI90"/>
<feature type="compositionally biased region" description="Polar residues" evidence="1">
    <location>
        <begin position="12"/>
        <end position="22"/>
    </location>
</feature>
<protein>
    <submittedName>
        <fullName evidence="3">Uncharacterized protein</fullName>
    </submittedName>
</protein>